<dbReference type="Gene3D" id="1.10.530.40">
    <property type="match status" value="1"/>
</dbReference>
<organism evidence="5 6">
    <name type="scientific">Paraburkholderia tagetis</name>
    <dbReference type="NCBI Taxonomy" id="2913261"/>
    <lineage>
        <taxon>Bacteria</taxon>
        <taxon>Pseudomonadati</taxon>
        <taxon>Pseudomonadota</taxon>
        <taxon>Betaproteobacteria</taxon>
        <taxon>Burkholderiales</taxon>
        <taxon>Burkholderiaceae</taxon>
        <taxon>Paraburkholderia</taxon>
    </lineage>
</organism>
<dbReference type="GO" id="GO:0031640">
    <property type="term" value="P:killing of cells of another organism"/>
    <property type="evidence" value="ECO:0007669"/>
    <property type="project" value="UniProtKB-KW"/>
</dbReference>
<keyword evidence="6" id="KW-1185">Reference proteome</keyword>
<protein>
    <recommendedName>
        <fullName evidence="4">Lysozyme</fullName>
        <ecNumber evidence="4">3.2.1.17</ecNumber>
    </recommendedName>
</protein>
<gene>
    <name evidence="5" type="ORF">L5014_17545</name>
</gene>
<dbReference type="InterPro" id="IPR051018">
    <property type="entry name" value="Bacteriophage_GH24"/>
</dbReference>
<dbReference type="Pfam" id="PF00959">
    <property type="entry name" value="Phage_lysozyme"/>
    <property type="match status" value="1"/>
</dbReference>
<dbReference type="InterPro" id="IPR002196">
    <property type="entry name" value="Glyco_hydro_24"/>
</dbReference>
<comment type="catalytic activity">
    <reaction evidence="4">
        <text>Hydrolysis of (1-&gt;4)-beta-linkages between N-acetylmuramic acid and N-acetyl-D-glucosamine residues in a peptidoglycan and between N-acetyl-D-glucosamine residues in chitodextrins.</text>
        <dbReference type="EC" id="3.2.1.17"/>
    </reaction>
</comment>
<dbReference type="AlphaFoldDB" id="A0A9X1UKP1"/>
<dbReference type="GO" id="GO:0003796">
    <property type="term" value="F:lysozyme activity"/>
    <property type="evidence" value="ECO:0007669"/>
    <property type="project" value="UniProtKB-EC"/>
</dbReference>
<evidence type="ECO:0000313" key="5">
    <source>
        <dbReference type="EMBL" id="MCG5075146.1"/>
    </source>
</evidence>
<dbReference type="GO" id="GO:0009253">
    <property type="term" value="P:peptidoglycan catabolic process"/>
    <property type="evidence" value="ECO:0007669"/>
    <property type="project" value="InterPro"/>
</dbReference>
<dbReference type="RefSeq" id="WP_238465000.1">
    <property type="nucleotide sequence ID" value="NZ_JAKLJA010000013.1"/>
</dbReference>
<accession>A0A9X1UKP1</accession>
<dbReference type="GO" id="GO:0042742">
    <property type="term" value="P:defense response to bacterium"/>
    <property type="evidence" value="ECO:0007669"/>
    <property type="project" value="UniProtKB-KW"/>
</dbReference>
<keyword evidence="2 4" id="KW-0081">Bacteriolytic enzyme</keyword>
<dbReference type="EC" id="3.2.1.17" evidence="4"/>
<keyword evidence="4" id="KW-0326">Glycosidase</keyword>
<dbReference type="CDD" id="cd00737">
    <property type="entry name" value="lyz_endolysin_autolysin"/>
    <property type="match status" value="1"/>
</dbReference>
<dbReference type="InterPro" id="IPR033907">
    <property type="entry name" value="Endolysin_autolysin"/>
</dbReference>
<evidence type="ECO:0000313" key="6">
    <source>
        <dbReference type="Proteomes" id="UP001139308"/>
    </source>
</evidence>
<reference evidence="5" key="1">
    <citation type="submission" date="2022-01" db="EMBL/GenBank/DDBJ databases">
        <title>Genome sequence and assembly of Parabukholderia sp. RG36.</title>
        <authorList>
            <person name="Chhetri G."/>
        </authorList>
    </citation>
    <scope>NUCLEOTIDE SEQUENCE</scope>
    <source>
        <strain evidence="5">RG36</strain>
    </source>
</reference>
<dbReference type="InterPro" id="IPR023346">
    <property type="entry name" value="Lysozyme-like_dom_sf"/>
</dbReference>
<dbReference type="InterPro" id="IPR023347">
    <property type="entry name" value="Lysozyme_dom_sf"/>
</dbReference>
<proteinExistence type="inferred from homology"/>
<keyword evidence="4" id="KW-0378">Hydrolase</keyword>
<keyword evidence="3" id="KW-1035">Host cytoplasm</keyword>
<dbReference type="PANTHER" id="PTHR38107">
    <property type="match status" value="1"/>
</dbReference>
<comment type="caution">
    <text evidence="5">The sequence shown here is derived from an EMBL/GenBank/DDBJ whole genome shotgun (WGS) entry which is preliminary data.</text>
</comment>
<name>A0A9X1UKP1_9BURK</name>
<evidence type="ECO:0000256" key="2">
    <source>
        <dbReference type="ARBA" id="ARBA00022638"/>
    </source>
</evidence>
<dbReference type="PANTHER" id="PTHR38107:SF3">
    <property type="entry name" value="LYSOZYME RRRD-RELATED"/>
    <property type="match status" value="1"/>
</dbReference>
<sequence length="190" mass="21447">MPDALYECITNTNPNSNVNVYTTRYCKPWKPSDKLISFLGVWESGTLNGINFQGYMVIDGLILTAYLDSKGHPTVGKGHLIQPGDHIKVGQTITRQRAIELANHDIKDAVDGINRRIMVPLHQYEFDALVSLAYNNGAYSHIDDLVKKVNTGEYYKMFDFIKNFQTGGGLKYRRYTEAKMFASGVYDATH</sequence>
<evidence type="ECO:0000256" key="4">
    <source>
        <dbReference type="RuleBase" id="RU003788"/>
    </source>
</evidence>
<dbReference type="Proteomes" id="UP001139308">
    <property type="component" value="Unassembled WGS sequence"/>
</dbReference>
<dbReference type="EMBL" id="JAKLJA010000013">
    <property type="protein sequence ID" value="MCG5075146.1"/>
    <property type="molecule type" value="Genomic_DNA"/>
</dbReference>
<dbReference type="GO" id="GO:0016998">
    <property type="term" value="P:cell wall macromolecule catabolic process"/>
    <property type="evidence" value="ECO:0007669"/>
    <property type="project" value="InterPro"/>
</dbReference>
<evidence type="ECO:0000256" key="1">
    <source>
        <dbReference type="ARBA" id="ARBA00022529"/>
    </source>
</evidence>
<keyword evidence="1 4" id="KW-0929">Antimicrobial</keyword>
<dbReference type="SUPFAM" id="SSF53955">
    <property type="entry name" value="Lysozyme-like"/>
    <property type="match status" value="1"/>
</dbReference>
<evidence type="ECO:0000256" key="3">
    <source>
        <dbReference type="ARBA" id="ARBA00023200"/>
    </source>
</evidence>
<comment type="similarity">
    <text evidence="4">Belongs to the glycosyl hydrolase 24 family.</text>
</comment>